<organism evidence="3 4">
    <name type="scientific">Microbacterium sediminis</name>
    <dbReference type="NCBI Taxonomy" id="904291"/>
    <lineage>
        <taxon>Bacteria</taxon>
        <taxon>Bacillati</taxon>
        <taxon>Actinomycetota</taxon>
        <taxon>Actinomycetes</taxon>
        <taxon>Micrococcales</taxon>
        <taxon>Microbacteriaceae</taxon>
        <taxon>Microbacterium</taxon>
    </lineage>
</organism>
<dbReference type="InterPro" id="IPR013538">
    <property type="entry name" value="ASHA1/2-like_C"/>
</dbReference>
<evidence type="ECO:0000313" key="4">
    <source>
        <dbReference type="Proteomes" id="UP000093355"/>
    </source>
</evidence>
<evidence type="ECO:0000259" key="2">
    <source>
        <dbReference type="Pfam" id="PF08327"/>
    </source>
</evidence>
<gene>
    <name evidence="3" type="ORF">A7J15_08080</name>
</gene>
<sequence length="128" mass="13912">MRIEAGTEAVWHALTVGRSVWWPDMVFEAAAGAPLIETWIEDGERREASGTVTAAERPRLLAFDWRQPEWRGSTHVSIDLAEDGAATEVAITETGFADAGTPAALAAEHADGWRFHLGRLRDACLGEA</sequence>
<dbReference type="AlphaFoldDB" id="A0A1B9NAL6"/>
<dbReference type="EMBL" id="LXMD01000024">
    <property type="protein sequence ID" value="OCG73645.1"/>
    <property type="molecule type" value="Genomic_DNA"/>
</dbReference>
<dbReference type="Pfam" id="PF08327">
    <property type="entry name" value="AHSA1"/>
    <property type="match status" value="1"/>
</dbReference>
<reference evidence="3 4" key="1">
    <citation type="submission" date="2016-05" db="EMBL/GenBank/DDBJ databases">
        <authorList>
            <person name="Lavstsen T."/>
            <person name="Jespersen J.S."/>
        </authorList>
    </citation>
    <scope>NUCLEOTIDE SEQUENCE [LARGE SCALE GENOMIC DNA]</scope>
    <source>
        <strain evidence="3 4">YLB-01</strain>
    </source>
</reference>
<dbReference type="SUPFAM" id="SSF55961">
    <property type="entry name" value="Bet v1-like"/>
    <property type="match status" value="1"/>
</dbReference>
<proteinExistence type="inferred from homology"/>
<comment type="caution">
    <text evidence="3">The sequence shown here is derived from an EMBL/GenBank/DDBJ whole genome shotgun (WGS) entry which is preliminary data.</text>
</comment>
<keyword evidence="4" id="KW-1185">Reference proteome</keyword>
<evidence type="ECO:0000256" key="1">
    <source>
        <dbReference type="ARBA" id="ARBA00006817"/>
    </source>
</evidence>
<comment type="similarity">
    <text evidence="1">Belongs to the AHA1 family.</text>
</comment>
<dbReference type="InterPro" id="IPR023393">
    <property type="entry name" value="START-like_dom_sf"/>
</dbReference>
<evidence type="ECO:0000313" key="3">
    <source>
        <dbReference type="EMBL" id="OCG73645.1"/>
    </source>
</evidence>
<dbReference type="STRING" id="904291.A7J15_08080"/>
<accession>A0A1B9NAL6</accession>
<dbReference type="Proteomes" id="UP000093355">
    <property type="component" value="Unassembled WGS sequence"/>
</dbReference>
<protein>
    <recommendedName>
        <fullName evidence="2">Activator of Hsp90 ATPase homologue 1/2-like C-terminal domain-containing protein</fullName>
    </recommendedName>
</protein>
<feature type="domain" description="Activator of Hsp90 ATPase homologue 1/2-like C-terminal" evidence="2">
    <location>
        <begin position="7"/>
        <end position="122"/>
    </location>
</feature>
<dbReference type="Gene3D" id="3.30.530.20">
    <property type="match status" value="1"/>
</dbReference>
<name>A0A1B9NAL6_9MICO</name>
<dbReference type="CDD" id="cd07814">
    <property type="entry name" value="SRPBCC_CalC_Aha1-like"/>
    <property type="match status" value="1"/>
</dbReference>